<dbReference type="Gene3D" id="3.90.380.10">
    <property type="entry name" value="Naphthalene 1,2-dioxygenase Alpha Subunit, Chain A, domain 1"/>
    <property type="match status" value="1"/>
</dbReference>
<dbReference type="GO" id="GO:0016491">
    <property type="term" value="F:oxidoreductase activity"/>
    <property type="evidence" value="ECO:0007669"/>
    <property type="project" value="UniProtKB-KW"/>
</dbReference>
<feature type="region of interest" description="Disordered" evidence="6">
    <location>
        <begin position="1"/>
        <end position="23"/>
    </location>
</feature>
<reference evidence="9" key="1">
    <citation type="submission" date="2019-06" db="EMBL/GenBank/DDBJ databases">
        <authorList>
            <person name="Broberg M."/>
        </authorList>
    </citation>
    <scope>NUCLEOTIDE SEQUENCE [LARGE SCALE GENOMIC DNA]</scope>
</reference>
<organism evidence="8 9">
    <name type="scientific">Clonostachys byssicola</name>
    <dbReference type="NCBI Taxonomy" id="160290"/>
    <lineage>
        <taxon>Eukaryota</taxon>
        <taxon>Fungi</taxon>
        <taxon>Dikarya</taxon>
        <taxon>Ascomycota</taxon>
        <taxon>Pezizomycotina</taxon>
        <taxon>Sordariomycetes</taxon>
        <taxon>Hypocreomycetidae</taxon>
        <taxon>Hypocreales</taxon>
        <taxon>Bionectriaceae</taxon>
        <taxon>Clonostachys</taxon>
    </lineage>
</organism>
<dbReference type="Proteomes" id="UP000754883">
    <property type="component" value="Unassembled WGS sequence"/>
</dbReference>
<evidence type="ECO:0000256" key="2">
    <source>
        <dbReference type="ARBA" id="ARBA00022723"/>
    </source>
</evidence>
<gene>
    <name evidence="8" type="ORF">CBYS24578_00013404</name>
</gene>
<dbReference type="OrthoDB" id="426882at2759"/>
<evidence type="ECO:0000256" key="6">
    <source>
        <dbReference type="SAM" id="MobiDB-lite"/>
    </source>
</evidence>
<dbReference type="PRINTS" id="PR00090">
    <property type="entry name" value="RNGDIOXGNASE"/>
</dbReference>
<dbReference type="Pfam" id="PF00355">
    <property type="entry name" value="Rieske"/>
    <property type="match status" value="1"/>
</dbReference>
<dbReference type="InterPro" id="IPR001663">
    <property type="entry name" value="Rng_hydr_dOase-A"/>
</dbReference>
<dbReference type="EMBL" id="CABFNO020001527">
    <property type="protein sequence ID" value="CAG9994374.1"/>
    <property type="molecule type" value="Genomic_DNA"/>
</dbReference>
<evidence type="ECO:0000256" key="1">
    <source>
        <dbReference type="ARBA" id="ARBA00022714"/>
    </source>
</evidence>
<keyword evidence="5" id="KW-0411">Iron-sulfur</keyword>
<dbReference type="PANTHER" id="PTHR43756:SF5">
    <property type="entry name" value="CHOLINE MONOOXYGENASE, CHLOROPLASTIC"/>
    <property type="match status" value="1"/>
</dbReference>
<evidence type="ECO:0000256" key="5">
    <source>
        <dbReference type="ARBA" id="ARBA00023014"/>
    </source>
</evidence>
<keyword evidence="3" id="KW-0560">Oxidoreductase</keyword>
<protein>
    <recommendedName>
        <fullName evidence="7">Rieske domain-containing protein</fullName>
    </recommendedName>
</protein>
<dbReference type="GO" id="GO:0051537">
    <property type="term" value="F:2 iron, 2 sulfur cluster binding"/>
    <property type="evidence" value="ECO:0007669"/>
    <property type="project" value="UniProtKB-KW"/>
</dbReference>
<dbReference type="InterPro" id="IPR036922">
    <property type="entry name" value="Rieske_2Fe-2S_sf"/>
</dbReference>
<sequence length="367" mass="41047">MATRNLHPVASPSQASPVSLEDVPSSSWLTSQSIYDVERRGIFSREWLMISHKSRFNEVGRWAQFDLAGYPILIVRDRTGSINAFHNVCRHRAYNVVDGDQGKASILSCKYHGWSYGLNGKLAKAPGYQELPEFQKEKNGLFAVHVRLDSMGFVWVNMDGQDVPEVAWKDEPQSLYPISPPSDVDCSDLQYEYSLQASSACNWKLAMDVSKSIAQTLGHGKQIGLSEGFPNSCLITLPGFVIIRKTIPLSVKKTSIWYDVFKSSRAGPEASKLVDEILEKALEMDKKIAVTLSNSEHNISSKGNLWDRVRRATVSHYEREQAQGEEIWPTHKSASSNDQGSQDDILFCARLQSCGKMGPLKDIEALY</sequence>
<dbReference type="AlphaFoldDB" id="A0A9N9Y945"/>
<evidence type="ECO:0000256" key="3">
    <source>
        <dbReference type="ARBA" id="ARBA00023002"/>
    </source>
</evidence>
<evidence type="ECO:0000256" key="4">
    <source>
        <dbReference type="ARBA" id="ARBA00023004"/>
    </source>
</evidence>
<evidence type="ECO:0000259" key="7">
    <source>
        <dbReference type="PROSITE" id="PS51296"/>
    </source>
</evidence>
<dbReference type="InterPro" id="IPR017941">
    <property type="entry name" value="Rieske_2Fe-2S"/>
</dbReference>
<dbReference type="CDD" id="cd03469">
    <property type="entry name" value="Rieske_RO_Alpha_N"/>
    <property type="match status" value="1"/>
</dbReference>
<keyword evidence="2" id="KW-0479">Metal-binding</keyword>
<accession>A0A9N9Y945</accession>
<evidence type="ECO:0000313" key="9">
    <source>
        <dbReference type="Proteomes" id="UP000754883"/>
    </source>
</evidence>
<name>A0A9N9Y945_9HYPO</name>
<feature type="domain" description="Rieske" evidence="7">
    <location>
        <begin position="47"/>
        <end position="145"/>
    </location>
</feature>
<keyword evidence="1" id="KW-0001">2Fe-2S</keyword>
<reference evidence="8 9" key="2">
    <citation type="submission" date="2021-10" db="EMBL/GenBank/DDBJ databases">
        <authorList>
            <person name="Piombo E."/>
        </authorList>
    </citation>
    <scope>NUCLEOTIDE SEQUENCE [LARGE SCALE GENOMIC DNA]</scope>
</reference>
<dbReference type="GO" id="GO:0046872">
    <property type="term" value="F:metal ion binding"/>
    <property type="evidence" value="ECO:0007669"/>
    <property type="project" value="UniProtKB-KW"/>
</dbReference>
<dbReference type="PANTHER" id="PTHR43756">
    <property type="entry name" value="CHOLINE MONOOXYGENASE, CHLOROPLASTIC"/>
    <property type="match status" value="1"/>
</dbReference>
<evidence type="ECO:0000313" key="8">
    <source>
        <dbReference type="EMBL" id="CAG9994374.1"/>
    </source>
</evidence>
<proteinExistence type="predicted"/>
<comment type="caution">
    <text evidence="8">The sequence shown here is derived from an EMBL/GenBank/DDBJ whole genome shotgun (WGS) entry which is preliminary data.</text>
</comment>
<dbReference type="PROSITE" id="PS51296">
    <property type="entry name" value="RIESKE"/>
    <property type="match status" value="1"/>
</dbReference>
<feature type="compositionally biased region" description="Low complexity" evidence="6">
    <location>
        <begin position="8"/>
        <end position="19"/>
    </location>
</feature>
<keyword evidence="9" id="KW-1185">Reference proteome</keyword>
<dbReference type="Gene3D" id="2.102.10.10">
    <property type="entry name" value="Rieske [2Fe-2S] iron-sulphur domain"/>
    <property type="match status" value="1"/>
</dbReference>
<dbReference type="SUPFAM" id="SSF50022">
    <property type="entry name" value="ISP domain"/>
    <property type="match status" value="1"/>
</dbReference>
<keyword evidence="4" id="KW-0408">Iron</keyword>
<feature type="region of interest" description="Disordered" evidence="6">
    <location>
        <begin position="320"/>
        <end position="340"/>
    </location>
</feature>